<keyword evidence="3 6" id="KW-0812">Transmembrane</keyword>
<protein>
    <submittedName>
        <fullName evidence="8">Chain length determinant protein</fullName>
    </submittedName>
</protein>
<dbReference type="STRING" id="419481.SAMN05216233_13017"/>
<evidence type="ECO:0000313" key="8">
    <source>
        <dbReference type="EMBL" id="SCY87195.1"/>
    </source>
</evidence>
<dbReference type="GO" id="GO:0004713">
    <property type="term" value="F:protein tyrosine kinase activity"/>
    <property type="evidence" value="ECO:0007669"/>
    <property type="project" value="TreeGrafter"/>
</dbReference>
<dbReference type="GO" id="GO:0005886">
    <property type="term" value="C:plasma membrane"/>
    <property type="evidence" value="ECO:0007669"/>
    <property type="project" value="UniProtKB-SubCell"/>
</dbReference>
<reference evidence="8 9" key="1">
    <citation type="submission" date="2016-10" db="EMBL/GenBank/DDBJ databases">
        <authorList>
            <person name="de Groot N.N."/>
        </authorList>
    </citation>
    <scope>NUCLEOTIDE SEQUENCE [LARGE SCALE GENOMIC DNA]</scope>
    <source>
        <strain evidence="8 9">AA1</strain>
    </source>
</reference>
<evidence type="ECO:0000256" key="3">
    <source>
        <dbReference type="ARBA" id="ARBA00022692"/>
    </source>
</evidence>
<evidence type="ECO:0000256" key="2">
    <source>
        <dbReference type="ARBA" id="ARBA00022475"/>
    </source>
</evidence>
<dbReference type="InterPro" id="IPR003856">
    <property type="entry name" value="LPS_length_determ_N"/>
</dbReference>
<evidence type="ECO:0000256" key="1">
    <source>
        <dbReference type="ARBA" id="ARBA00004651"/>
    </source>
</evidence>
<evidence type="ECO:0000256" key="6">
    <source>
        <dbReference type="SAM" id="Phobius"/>
    </source>
</evidence>
<dbReference type="PANTHER" id="PTHR32309:SF13">
    <property type="entry name" value="FERRIC ENTEROBACTIN TRANSPORT PROTEIN FEPE"/>
    <property type="match status" value="1"/>
</dbReference>
<evidence type="ECO:0000256" key="5">
    <source>
        <dbReference type="ARBA" id="ARBA00023136"/>
    </source>
</evidence>
<dbReference type="AlphaFoldDB" id="A0A1G5JFR0"/>
<comment type="subcellular location">
    <subcellularLocation>
        <location evidence="1">Cell membrane</location>
        <topology evidence="1">Multi-pass membrane protein</topology>
    </subcellularLocation>
</comment>
<sequence length="351" mass="39139">MTTEINHGNQPIPPFQSMPYPDDEIDLREVFATLWKRKKFIGLGVLLFVVAAGVIAFLKPDVYRVKALVSPGIVARKPGGNVTFTNSLESVKGQIDAGAYSMQLSETLIEQFPALRYASKALHSSIPKHSSTLLISYDTSNQNFGKAVLSNLIGQLEKEDSNIIKPFVEGLQAGIDSDKKALSEHEKTLALLAFHLKEQYKAKKNVQQQIDAAIESTNAYQSRGVKSLASEEMTAESLHKALLYNNMVIQNRQVVYSVLKKELSEINVQIASLEKKQQATSVLTGELQMSVEESARTIKHIIPFQELIPVMTEEGRVGPNRRLIVMMSFVCSLFFMIFATLIIEYIKTCEK</sequence>
<dbReference type="Proteomes" id="UP000198870">
    <property type="component" value="Unassembled WGS sequence"/>
</dbReference>
<proteinExistence type="predicted"/>
<evidence type="ECO:0000259" key="7">
    <source>
        <dbReference type="Pfam" id="PF02706"/>
    </source>
</evidence>
<accession>A0A1G5JFR0</accession>
<feature type="domain" description="Polysaccharide chain length determinant N-terminal" evidence="7">
    <location>
        <begin position="23"/>
        <end position="91"/>
    </location>
</feature>
<evidence type="ECO:0000256" key="4">
    <source>
        <dbReference type="ARBA" id="ARBA00022989"/>
    </source>
</evidence>
<feature type="transmembrane region" description="Helical" evidence="6">
    <location>
        <begin position="40"/>
        <end position="58"/>
    </location>
</feature>
<organism evidence="8 9">
    <name type="scientific">Desulfoluna spongiiphila</name>
    <dbReference type="NCBI Taxonomy" id="419481"/>
    <lineage>
        <taxon>Bacteria</taxon>
        <taxon>Pseudomonadati</taxon>
        <taxon>Thermodesulfobacteriota</taxon>
        <taxon>Desulfobacteria</taxon>
        <taxon>Desulfobacterales</taxon>
        <taxon>Desulfolunaceae</taxon>
        <taxon>Desulfoluna</taxon>
    </lineage>
</organism>
<keyword evidence="4 6" id="KW-1133">Transmembrane helix</keyword>
<gene>
    <name evidence="8" type="ORF">SAMN05216233_13017</name>
</gene>
<dbReference type="InterPro" id="IPR050445">
    <property type="entry name" value="Bact_polysacc_biosynth/exp"/>
</dbReference>
<dbReference type="Pfam" id="PF02706">
    <property type="entry name" value="Wzz"/>
    <property type="match status" value="1"/>
</dbReference>
<name>A0A1G5JFR0_9BACT</name>
<evidence type="ECO:0000313" key="9">
    <source>
        <dbReference type="Proteomes" id="UP000198870"/>
    </source>
</evidence>
<keyword evidence="2" id="KW-1003">Cell membrane</keyword>
<dbReference type="PANTHER" id="PTHR32309">
    <property type="entry name" value="TYROSINE-PROTEIN KINASE"/>
    <property type="match status" value="1"/>
</dbReference>
<dbReference type="EMBL" id="FMUX01000030">
    <property type="protein sequence ID" value="SCY87195.1"/>
    <property type="molecule type" value="Genomic_DNA"/>
</dbReference>
<dbReference type="RefSeq" id="WP_175470062.1">
    <property type="nucleotide sequence ID" value="NZ_FMUX01000030.1"/>
</dbReference>
<keyword evidence="9" id="KW-1185">Reference proteome</keyword>
<feature type="transmembrane region" description="Helical" evidence="6">
    <location>
        <begin position="323"/>
        <end position="346"/>
    </location>
</feature>
<keyword evidence="5 6" id="KW-0472">Membrane</keyword>